<feature type="chain" id="PRO_5045252113" description="Extracellular solute-binding protein" evidence="1">
    <location>
        <begin position="20"/>
        <end position="172"/>
    </location>
</feature>
<keyword evidence="3" id="KW-1185">Reference proteome</keyword>
<proteinExistence type="predicted"/>
<accession>A0ABU0CQA4</accession>
<gene>
    <name evidence="2" type="ORF">J2S00_001373</name>
</gene>
<protein>
    <recommendedName>
        <fullName evidence="4">Extracellular solute-binding protein</fullName>
    </recommendedName>
</protein>
<organism evidence="2 3">
    <name type="scientific">Caldalkalibacillus uzonensis</name>
    <dbReference type="NCBI Taxonomy" id="353224"/>
    <lineage>
        <taxon>Bacteria</taxon>
        <taxon>Bacillati</taxon>
        <taxon>Bacillota</taxon>
        <taxon>Bacilli</taxon>
        <taxon>Bacillales</taxon>
        <taxon>Bacillaceae</taxon>
        <taxon>Caldalkalibacillus</taxon>
    </lineage>
</organism>
<dbReference type="Proteomes" id="UP001232445">
    <property type="component" value="Unassembled WGS sequence"/>
</dbReference>
<evidence type="ECO:0000313" key="3">
    <source>
        <dbReference type="Proteomes" id="UP001232445"/>
    </source>
</evidence>
<sequence length="172" mass="19598">MLILLAVLLLASCTGLVHKEREQVHIYIYSEIVADWEEPLTKVLAAQIEAVPVQVKVFPFAEALVTTHMVAAEADVYLVPYEFWHPLLDELGVAPLNELFPNSDIPQHLGDYVRFNAETGAAELLALPIDGEHHWFKTAKIETWESWLAILPFTYQNQEYVLEVMRFLANQP</sequence>
<reference evidence="2 3" key="1">
    <citation type="submission" date="2023-07" db="EMBL/GenBank/DDBJ databases">
        <title>Genomic Encyclopedia of Type Strains, Phase IV (KMG-IV): sequencing the most valuable type-strain genomes for metagenomic binning, comparative biology and taxonomic classification.</title>
        <authorList>
            <person name="Goeker M."/>
        </authorList>
    </citation>
    <scope>NUCLEOTIDE SEQUENCE [LARGE SCALE GENOMIC DNA]</scope>
    <source>
        <strain evidence="2 3">DSM 17740</strain>
    </source>
</reference>
<evidence type="ECO:0000313" key="2">
    <source>
        <dbReference type="EMBL" id="MDQ0338587.1"/>
    </source>
</evidence>
<keyword evidence="1" id="KW-0732">Signal</keyword>
<evidence type="ECO:0000256" key="1">
    <source>
        <dbReference type="SAM" id="SignalP"/>
    </source>
</evidence>
<dbReference type="EMBL" id="JAUSUQ010000004">
    <property type="protein sequence ID" value="MDQ0338587.1"/>
    <property type="molecule type" value="Genomic_DNA"/>
</dbReference>
<dbReference type="RefSeq" id="WP_307337178.1">
    <property type="nucleotide sequence ID" value="NZ_JAUSUQ010000004.1"/>
</dbReference>
<name>A0ABU0CQA4_9BACI</name>
<feature type="signal peptide" evidence="1">
    <location>
        <begin position="1"/>
        <end position="19"/>
    </location>
</feature>
<comment type="caution">
    <text evidence="2">The sequence shown here is derived from an EMBL/GenBank/DDBJ whole genome shotgun (WGS) entry which is preliminary data.</text>
</comment>
<evidence type="ECO:0008006" key="4">
    <source>
        <dbReference type="Google" id="ProtNLM"/>
    </source>
</evidence>